<evidence type="ECO:0000256" key="1">
    <source>
        <dbReference type="ARBA" id="ARBA00004651"/>
    </source>
</evidence>
<evidence type="ECO:0000256" key="7">
    <source>
        <dbReference type="ARBA" id="ARBA00023136"/>
    </source>
</evidence>
<dbReference type="Pfam" id="PF12698">
    <property type="entry name" value="ABC2_membrane_3"/>
    <property type="match status" value="1"/>
</dbReference>
<evidence type="ECO:0000256" key="4">
    <source>
        <dbReference type="ARBA" id="ARBA00022475"/>
    </source>
</evidence>
<keyword evidence="7 8" id="KW-0472">Membrane</keyword>
<dbReference type="PROSITE" id="PS51012">
    <property type="entry name" value="ABC_TM2"/>
    <property type="match status" value="1"/>
</dbReference>
<keyword evidence="5 8" id="KW-0812">Transmembrane</keyword>
<comment type="caution">
    <text evidence="10">The sequence shown here is derived from an EMBL/GenBank/DDBJ whole genome shotgun (WGS) entry which is preliminary data.</text>
</comment>
<dbReference type="InterPro" id="IPR047817">
    <property type="entry name" value="ABC2_TM_bact-type"/>
</dbReference>
<accession>A0A2M8PFD9</accession>
<evidence type="ECO:0000256" key="6">
    <source>
        <dbReference type="ARBA" id="ARBA00022989"/>
    </source>
</evidence>
<dbReference type="AlphaFoldDB" id="A0A2M8PFD9"/>
<dbReference type="GO" id="GO:0005886">
    <property type="term" value="C:plasma membrane"/>
    <property type="evidence" value="ECO:0007669"/>
    <property type="project" value="UniProtKB-SubCell"/>
</dbReference>
<dbReference type="PANTHER" id="PTHR30294:SF29">
    <property type="entry name" value="MULTIDRUG ABC TRANSPORTER PERMEASE YBHS-RELATED"/>
    <property type="match status" value="1"/>
</dbReference>
<evidence type="ECO:0000256" key="2">
    <source>
        <dbReference type="ARBA" id="ARBA00007783"/>
    </source>
</evidence>
<organism evidence="10 11">
    <name type="scientific">Candidatus Thermofonsia Clade 1 bacterium</name>
    <dbReference type="NCBI Taxonomy" id="2364210"/>
    <lineage>
        <taxon>Bacteria</taxon>
        <taxon>Bacillati</taxon>
        <taxon>Chloroflexota</taxon>
        <taxon>Candidatus Thermofontia</taxon>
        <taxon>Candidatus Thermofonsia Clade 1</taxon>
    </lineage>
</organism>
<proteinExistence type="inferred from homology"/>
<feature type="transmembrane region" description="Helical" evidence="8">
    <location>
        <begin position="383"/>
        <end position="405"/>
    </location>
</feature>
<evidence type="ECO:0000256" key="3">
    <source>
        <dbReference type="ARBA" id="ARBA00022448"/>
    </source>
</evidence>
<dbReference type="PANTHER" id="PTHR30294">
    <property type="entry name" value="MEMBRANE COMPONENT OF ABC TRANSPORTER YHHJ-RELATED"/>
    <property type="match status" value="1"/>
</dbReference>
<comment type="subcellular location">
    <subcellularLocation>
        <location evidence="1">Cell membrane</location>
        <topology evidence="1">Multi-pass membrane protein</topology>
    </subcellularLocation>
</comment>
<evidence type="ECO:0000313" key="11">
    <source>
        <dbReference type="Proteomes" id="UP000229681"/>
    </source>
</evidence>
<evidence type="ECO:0000313" key="10">
    <source>
        <dbReference type="EMBL" id="PJF36221.1"/>
    </source>
</evidence>
<name>A0A2M8PFD9_9CHLR</name>
<dbReference type="GO" id="GO:0140359">
    <property type="term" value="F:ABC-type transporter activity"/>
    <property type="evidence" value="ECO:0007669"/>
    <property type="project" value="InterPro"/>
</dbReference>
<keyword evidence="3" id="KW-0813">Transport</keyword>
<keyword evidence="6 8" id="KW-1133">Transmembrane helix</keyword>
<feature type="transmembrane region" description="Helical" evidence="8">
    <location>
        <begin position="302"/>
        <end position="327"/>
    </location>
</feature>
<dbReference type="EMBL" id="PGTM01000070">
    <property type="protein sequence ID" value="PJF36221.1"/>
    <property type="molecule type" value="Genomic_DNA"/>
</dbReference>
<dbReference type="InterPro" id="IPR051449">
    <property type="entry name" value="ABC-2_transporter_component"/>
</dbReference>
<protein>
    <recommendedName>
        <fullName evidence="9">ABC transmembrane type-2 domain-containing protein</fullName>
    </recommendedName>
</protein>
<comment type="similarity">
    <text evidence="2">Belongs to the ABC-2 integral membrane protein family.</text>
</comment>
<dbReference type="Proteomes" id="UP000229681">
    <property type="component" value="Unassembled WGS sequence"/>
</dbReference>
<feature type="transmembrane region" description="Helical" evidence="8">
    <location>
        <begin position="261"/>
        <end position="290"/>
    </location>
</feature>
<sequence length="414" mass="44290">MDIRKVLLILTLNVRRWFSDPTGLLFVLVAPLVLTAIFGLAFGGARAEAPLKGIPVLIVNQDRGTQFGNFGAQLEAFFVQPPEGLAELIAAERLSDAAEARRRVQRGLAAAAIFIPEDFSERLNAFSPTFGEQKVSLEFYADGASPISAQIVNAILRQFLNRLINVNIALSAAVAQNPLLLVRAAEIAERVASAELPITFTVVQGERTQRTTFEPLQLFAPSLSVFFLGFSMAVGLVQIMMERENGTLQRMLVTPTTRATILTGLMGATYVNGVLQLTLLIIATSLLGVLIGVQSPVWGTDILALLLIVLVVSAAFIGLSTLIVGLAKDRVQAQALSSAILVVMGVLGGAFFANTDASAPLGAASYFSPTYWGSNAFTQLSVGIFPTLHLIVLAGFAVVTFSIGLRRFSQRVEV</sequence>
<keyword evidence="4" id="KW-1003">Cell membrane</keyword>
<evidence type="ECO:0000256" key="8">
    <source>
        <dbReference type="SAM" id="Phobius"/>
    </source>
</evidence>
<evidence type="ECO:0000259" key="9">
    <source>
        <dbReference type="PROSITE" id="PS51012"/>
    </source>
</evidence>
<feature type="transmembrane region" description="Helical" evidence="8">
    <location>
        <begin position="218"/>
        <end position="240"/>
    </location>
</feature>
<feature type="transmembrane region" description="Helical" evidence="8">
    <location>
        <begin position="339"/>
        <end position="363"/>
    </location>
</feature>
<reference evidence="10 11" key="1">
    <citation type="submission" date="2017-11" db="EMBL/GenBank/DDBJ databases">
        <title>Evolution of Phototrophy in the Chloroflexi Phylum Driven by Horizontal Gene Transfer.</title>
        <authorList>
            <person name="Ward L.M."/>
            <person name="Hemp J."/>
            <person name="Shih P.M."/>
            <person name="Mcglynn S.E."/>
            <person name="Fischer W."/>
        </authorList>
    </citation>
    <scope>NUCLEOTIDE SEQUENCE [LARGE SCALE GENOMIC DNA]</scope>
    <source>
        <strain evidence="10">JP3_13</strain>
    </source>
</reference>
<dbReference type="InterPro" id="IPR013525">
    <property type="entry name" value="ABC2_TM"/>
</dbReference>
<feature type="domain" description="ABC transmembrane type-2" evidence="9">
    <location>
        <begin position="184"/>
        <end position="411"/>
    </location>
</feature>
<evidence type="ECO:0000256" key="5">
    <source>
        <dbReference type="ARBA" id="ARBA00022692"/>
    </source>
</evidence>
<dbReference type="Gene3D" id="3.40.1710.10">
    <property type="entry name" value="abc type-2 transporter like domain"/>
    <property type="match status" value="1"/>
</dbReference>
<gene>
    <name evidence="10" type="ORF">CUN49_06525</name>
</gene>